<feature type="chain" id="PRO_5015125324" description="Secreted protein" evidence="1">
    <location>
        <begin position="23"/>
        <end position="87"/>
    </location>
</feature>
<proteinExistence type="predicted"/>
<evidence type="ECO:0008006" key="3">
    <source>
        <dbReference type="Google" id="ProtNLM"/>
    </source>
</evidence>
<sequence length="87" mass="9988">MNNTVKFVSSLISILVPLLVQDFKGQSCTFLSDELEFCVNFNHFCLFFSAAFTFCENFVSPCLSAPRLTPFPTRMLVTPIFETYHFE</sequence>
<name>A0A2P2MNH9_RHIMU</name>
<reference evidence="2" key="1">
    <citation type="submission" date="2018-02" db="EMBL/GenBank/DDBJ databases">
        <title>Rhizophora mucronata_Transcriptome.</title>
        <authorList>
            <person name="Meera S.P."/>
            <person name="Sreeshan A."/>
            <person name="Augustine A."/>
        </authorList>
    </citation>
    <scope>NUCLEOTIDE SEQUENCE</scope>
    <source>
        <tissue evidence="2">Leaf</tissue>
    </source>
</reference>
<feature type="signal peptide" evidence="1">
    <location>
        <begin position="1"/>
        <end position="22"/>
    </location>
</feature>
<keyword evidence="1" id="KW-0732">Signal</keyword>
<evidence type="ECO:0000256" key="1">
    <source>
        <dbReference type="SAM" id="SignalP"/>
    </source>
</evidence>
<protein>
    <recommendedName>
        <fullName evidence="3">Secreted protein</fullName>
    </recommendedName>
</protein>
<dbReference type="AlphaFoldDB" id="A0A2P2MNH9"/>
<accession>A0A2P2MNH9</accession>
<dbReference type="EMBL" id="GGEC01051292">
    <property type="protein sequence ID" value="MBX31776.1"/>
    <property type="molecule type" value="Transcribed_RNA"/>
</dbReference>
<evidence type="ECO:0000313" key="2">
    <source>
        <dbReference type="EMBL" id="MBX31776.1"/>
    </source>
</evidence>
<organism evidence="2">
    <name type="scientific">Rhizophora mucronata</name>
    <name type="common">Asiatic mangrove</name>
    <dbReference type="NCBI Taxonomy" id="61149"/>
    <lineage>
        <taxon>Eukaryota</taxon>
        <taxon>Viridiplantae</taxon>
        <taxon>Streptophyta</taxon>
        <taxon>Embryophyta</taxon>
        <taxon>Tracheophyta</taxon>
        <taxon>Spermatophyta</taxon>
        <taxon>Magnoliopsida</taxon>
        <taxon>eudicotyledons</taxon>
        <taxon>Gunneridae</taxon>
        <taxon>Pentapetalae</taxon>
        <taxon>rosids</taxon>
        <taxon>fabids</taxon>
        <taxon>Malpighiales</taxon>
        <taxon>Rhizophoraceae</taxon>
        <taxon>Rhizophora</taxon>
    </lineage>
</organism>